<protein>
    <submittedName>
        <fullName evidence="2">Uncharacterized protein</fullName>
    </submittedName>
</protein>
<sequence length="213" mass="24825">MSTAWISIIVSGALNVSFLVIYFLTLRENKKMVTETREMTEEARLTRAQSYRPEVFVYIREVAYGLYFTIENIGTRPAFDVYLTLEPLFSTYTQLEGHTIFFKKKNDRSIRNVEKSIKVIAPDQKFESYVGLRPEILKEGEDTRERETLDRSSLESPVKITYLDSEKLEYKDEYLISLYDFAKIEGTREAGLGDITNELARLRTEISKIRGER</sequence>
<keyword evidence="1" id="KW-0812">Transmembrane</keyword>
<reference evidence="2 3" key="1">
    <citation type="submission" date="2022-04" db="EMBL/GenBank/DDBJ databases">
        <title>Halobacillus sp. isolated from saltern.</title>
        <authorList>
            <person name="Won M."/>
            <person name="Lee C.-M."/>
            <person name="Woen H.-Y."/>
            <person name="Kwon S.-W."/>
        </authorList>
    </citation>
    <scope>NUCLEOTIDE SEQUENCE [LARGE SCALE GENOMIC DNA]</scope>
    <source>
        <strain evidence="2 3">SSBR10-3</strain>
    </source>
</reference>
<name>A0ABY4EHV9_9BACI</name>
<evidence type="ECO:0000313" key="2">
    <source>
        <dbReference type="EMBL" id="UOQ43729.1"/>
    </source>
</evidence>
<dbReference type="EMBL" id="CP095073">
    <property type="protein sequence ID" value="UOQ43729.1"/>
    <property type="molecule type" value="Genomic_DNA"/>
</dbReference>
<organism evidence="2 3">
    <name type="scientific">Halobacillus salinarum</name>
    <dbReference type="NCBI Taxonomy" id="2932257"/>
    <lineage>
        <taxon>Bacteria</taxon>
        <taxon>Bacillati</taxon>
        <taxon>Bacillota</taxon>
        <taxon>Bacilli</taxon>
        <taxon>Bacillales</taxon>
        <taxon>Bacillaceae</taxon>
        <taxon>Halobacillus</taxon>
    </lineage>
</organism>
<keyword evidence="3" id="KW-1185">Reference proteome</keyword>
<accession>A0ABY4EHV9</accession>
<feature type="transmembrane region" description="Helical" evidence="1">
    <location>
        <begin position="6"/>
        <end position="24"/>
    </location>
</feature>
<evidence type="ECO:0000256" key="1">
    <source>
        <dbReference type="SAM" id="Phobius"/>
    </source>
</evidence>
<proteinExistence type="predicted"/>
<keyword evidence="1" id="KW-0472">Membrane</keyword>
<gene>
    <name evidence="2" type="ORF">MUN89_17865</name>
</gene>
<evidence type="ECO:0000313" key="3">
    <source>
        <dbReference type="Proteomes" id="UP000831787"/>
    </source>
</evidence>
<dbReference type="Proteomes" id="UP000831787">
    <property type="component" value="Chromosome"/>
</dbReference>
<dbReference type="RefSeq" id="WP_244709129.1">
    <property type="nucleotide sequence ID" value="NZ_CP095073.1"/>
</dbReference>
<keyword evidence="1" id="KW-1133">Transmembrane helix</keyword>